<protein>
    <submittedName>
        <fullName evidence="7">Aromatic amino acid aminotransferase</fullName>
    </submittedName>
</protein>
<dbReference type="SUPFAM" id="SSF53383">
    <property type="entry name" value="PLP-dependent transferases"/>
    <property type="match status" value="1"/>
</dbReference>
<evidence type="ECO:0000259" key="6">
    <source>
        <dbReference type="Pfam" id="PF00155"/>
    </source>
</evidence>
<feature type="domain" description="Aminotransferase class I/classII large" evidence="6">
    <location>
        <begin position="88"/>
        <end position="322"/>
    </location>
</feature>
<evidence type="ECO:0000313" key="8">
    <source>
        <dbReference type="Proteomes" id="UP000236621"/>
    </source>
</evidence>
<dbReference type="AlphaFoldDB" id="A0A2K3QAY5"/>
<keyword evidence="5" id="KW-0663">Pyridoxal phosphate</keyword>
<keyword evidence="3 7" id="KW-0032">Aminotransferase</keyword>
<accession>A0A2K3QAY5</accession>
<organism evidence="7 8">
    <name type="scientific">Tolypocladium capitatum</name>
    <dbReference type="NCBI Taxonomy" id="45235"/>
    <lineage>
        <taxon>Eukaryota</taxon>
        <taxon>Fungi</taxon>
        <taxon>Dikarya</taxon>
        <taxon>Ascomycota</taxon>
        <taxon>Pezizomycotina</taxon>
        <taxon>Sordariomycetes</taxon>
        <taxon>Hypocreomycetidae</taxon>
        <taxon>Hypocreales</taxon>
        <taxon>Ophiocordycipitaceae</taxon>
        <taxon>Tolypocladium</taxon>
    </lineage>
</organism>
<dbReference type="GO" id="GO:0030170">
    <property type="term" value="F:pyridoxal phosphate binding"/>
    <property type="evidence" value="ECO:0007669"/>
    <property type="project" value="InterPro"/>
</dbReference>
<dbReference type="GO" id="GO:0009074">
    <property type="term" value="P:aromatic amino acid family catabolic process"/>
    <property type="evidence" value="ECO:0007669"/>
    <property type="project" value="TreeGrafter"/>
</dbReference>
<dbReference type="OrthoDB" id="691673at2759"/>
<dbReference type="InterPro" id="IPR050859">
    <property type="entry name" value="Class-I_PLP-dep_aminotransf"/>
</dbReference>
<dbReference type="InterPro" id="IPR015424">
    <property type="entry name" value="PyrdxlP-dep_Trfase"/>
</dbReference>
<dbReference type="STRING" id="45235.A0A2K3QAY5"/>
<dbReference type="EMBL" id="NRSZ01000851">
    <property type="protein sequence ID" value="PNY24716.1"/>
    <property type="molecule type" value="Genomic_DNA"/>
</dbReference>
<dbReference type="CDD" id="cd00609">
    <property type="entry name" value="AAT_like"/>
    <property type="match status" value="1"/>
</dbReference>
<evidence type="ECO:0000313" key="7">
    <source>
        <dbReference type="EMBL" id="PNY24716.1"/>
    </source>
</evidence>
<dbReference type="Pfam" id="PF00155">
    <property type="entry name" value="Aminotran_1_2"/>
    <property type="match status" value="1"/>
</dbReference>
<dbReference type="GO" id="GO:0019878">
    <property type="term" value="P:lysine biosynthetic process via aminoadipic acid"/>
    <property type="evidence" value="ECO:0007669"/>
    <property type="project" value="TreeGrafter"/>
</dbReference>
<dbReference type="GO" id="GO:0006571">
    <property type="term" value="P:tyrosine biosynthetic process"/>
    <property type="evidence" value="ECO:0007669"/>
    <property type="project" value="TreeGrafter"/>
</dbReference>
<sequence>PLLRKVTPKDGAIVTVTRASRKPSPLKASAKNLDGDGTVLLGAARPNAQFYSWQAMSITATKEAAPGLDGPMTCVRGETPFDLCSALNYGLTIGPPELIDFFSSHVKAIHNPPYKDWETCLSCGSTAAIDIALRMFCNRGDWVLTEQFTYTGTMIAAEKQGLKLLSIRMDDRGLDPADLDLKLSNWDTAQRGQKPFVLYTIPSGQNPTGTTQPTERKRAIYQLVEKHDIFIEDDPYYLFALDADINAAQDGYRLALPTSYLSLDTSGRVLRLDSTSKILAPGLRSGWVTGCSRIDLYVAFADVSTLSPSGPSQVMLVKLLRETWGQDGFLNWKTAVYRPWCLWEVCSKEYMFVWIRVDVGQHPGWSKLPLQEEVRRKFCQDVEGRIHEAAEERGVVTAKGSWFGVEPPADELFFRLSYVTAPEEALDQAVEKFGQTIAFEFAL</sequence>
<evidence type="ECO:0000256" key="3">
    <source>
        <dbReference type="ARBA" id="ARBA00022576"/>
    </source>
</evidence>
<dbReference type="GO" id="GO:0008793">
    <property type="term" value="F:aromatic-amino-acid transaminase activity"/>
    <property type="evidence" value="ECO:0007669"/>
    <property type="project" value="TreeGrafter"/>
</dbReference>
<comment type="cofactor">
    <cofactor evidence="1">
        <name>pyridoxal 5'-phosphate</name>
        <dbReference type="ChEBI" id="CHEBI:597326"/>
    </cofactor>
</comment>
<dbReference type="Proteomes" id="UP000236621">
    <property type="component" value="Unassembled WGS sequence"/>
</dbReference>
<reference evidence="7 8" key="1">
    <citation type="submission" date="2017-08" db="EMBL/GenBank/DDBJ databases">
        <title>Harnessing the power of phylogenomics to disentangle the directionality and signatures of interkingdom host jumping in the parasitic fungal genus Tolypocladium.</title>
        <authorList>
            <person name="Quandt C.A."/>
            <person name="Patterson W."/>
            <person name="Spatafora J.W."/>
        </authorList>
    </citation>
    <scope>NUCLEOTIDE SEQUENCE [LARGE SCALE GENOMIC DNA]</scope>
    <source>
        <strain evidence="7 8">CBS 113982</strain>
    </source>
</reference>
<dbReference type="PANTHER" id="PTHR42790:SF21">
    <property type="entry name" value="AROMATIC_AMINOADIPATE AMINOTRANSFERASE 1"/>
    <property type="match status" value="1"/>
</dbReference>
<comment type="similarity">
    <text evidence="2">Belongs to the class-I pyridoxal-phosphate-dependent aminotransferase family.</text>
</comment>
<feature type="non-terminal residue" evidence="7">
    <location>
        <position position="1"/>
    </location>
</feature>
<evidence type="ECO:0000256" key="1">
    <source>
        <dbReference type="ARBA" id="ARBA00001933"/>
    </source>
</evidence>
<comment type="caution">
    <text evidence="7">The sequence shown here is derived from an EMBL/GenBank/DDBJ whole genome shotgun (WGS) entry which is preliminary data.</text>
</comment>
<evidence type="ECO:0000256" key="2">
    <source>
        <dbReference type="ARBA" id="ARBA00007441"/>
    </source>
</evidence>
<keyword evidence="8" id="KW-1185">Reference proteome</keyword>
<evidence type="ECO:0000256" key="4">
    <source>
        <dbReference type="ARBA" id="ARBA00022679"/>
    </source>
</evidence>
<proteinExistence type="inferred from homology"/>
<name>A0A2K3QAY5_9HYPO</name>
<dbReference type="InterPro" id="IPR015421">
    <property type="entry name" value="PyrdxlP-dep_Trfase_major"/>
</dbReference>
<dbReference type="InterPro" id="IPR004839">
    <property type="entry name" value="Aminotransferase_I/II_large"/>
</dbReference>
<keyword evidence="4 7" id="KW-0808">Transferase</keyword>
<gene>
    <name evidence="7" type="ORF">TCAP_05349</name>
</gene>
<dbReference type="PANTHER" id="PTHR42790">
    <property type="entry name" value="AMINOTRANSFERASE"/>
    <property type="match status" value="1"/>
</dbReference>
<dbReference type="GO" id="GO:0047536">
    <property type="term" value="F:2-aminoadipate transaminase activity"/>
    <property type="evidence" value="ECO:0007669"/>
    <property type="project" value="TreeGrafter"/>
</dbReference>
<dbReference type="Gene3D" id="3.40.640.10">
    <property type="entry name" value="Type I PLP-dependent aspartate aminotransferase-like (Major domain)"/>
    <property type="match status" value="1"/>
</dbReference>
<evidence type="ECO:0000256" key="5">
    <source>
        <dbReference type="ARBA" id="ARBA00022898"/>
    </source>
</evidence>